<name>A0A8E2DMC5_9APHY</name>
<dbReference type="InterPro" id="IPR054722">
    <property type="entry name" value="PolX-like_BBD"/>
</dbReference>
<keyword evidence="3" id="KW-1185">Reference proteome</keyword>
<evidence type="ECO:0000259" key="1">
    <source>
        <dbReference type="Pfam" id="PF22936"/>
    </source>
</evidence>
<accession>A0A8E2DMC5</accession>
<dbReference type="EMBL" id="KV722397">
    <property type="protein sequence ID" value="OCH90834.1"/>
    <property type="molecule type" value="Genomic_DNA"/>
</dbReference>
<reference evidence="2 3" key="1">
    <citation type="submission" date="2016-07" db="EMBL/GenBank/DDBJ databases">
        <title>Draft genome of the white-rot fungus Obba rivulosa 3A-2.</title>
        <authorList>
            <consortium name="DOE Joint Genome Institute"/>
            <person name="Miettinen O."/>
            <person name="Riley R."/>
            <person name="Acob R."/>
            <person name="Barry K."/>
            <person name="Cullen D."/>
            <person name="De Vries R."/>
            <person name="Hainaut M."/>
            <person name="Hatakka A."/>
            <person name="Henrissat B."/>
            <person name="Hilden K."/>
            <person name="Kuo R."/>
            <person name="Labutti K."/>
            <person name="Lipzen A."/>
            <person name="Makela M.R."/>
            <person name="Sandor L."/>
            <person name="Spatafora J.W."/>
            <person name="Grigoriev I.V."/>
            <person name="Hibbett D.S."/>
        </authorList>
    </citation>
    <scope>NUCLEOTIDE SEQUENCE [LARGE SCALE GENOMIC DNA]</scope>
    <source>
        <strain evidence="2 3">3A-2</strain>
    </source>
</reference>
<dbReference type="AlphaFoldDB" id="A0A8E2DMC5"/>
<gene>
    <name evidence="2" type="ORF">OBBRIDRAFT_730003</name>
</gene>
<proteinExistence type="predicted"/>
<feature type="domain" description="Retrovirus-related Pol polyprotein from transposon TNT 1-94-like beta-barrel" evidence="1">
    <location>
        <begin position="1"/>
        <end position="76"/>
    </location>
</feature>
<protein>
    <recommendedName>
        <fullName evidence="1">Retrovirus-related Pol polyprotein from transposon TNT 1-94-like beta-barrel domain-containing protein</fullName>
    </recommendedName>
</protein>
<dbReference type="OrthoDB" id="413361at2759"/>
<evidence type="ECO:0000313" key="3">
    <source>
        <dbReference type="Proteomes" id="UP000250043"/>
    </source>
</evidence>
<evidence type="ECO:0000313" key="2">
    <source>
        <dbReference type="EMBL" id="OCH90834.1"/>
    </source>
</evidence>
<sequence length="127" mass="14070">MSSQCNFFLSYEALIPPTRIWLGDKHWIPAHGIGTTHLRLKLPDGKIQKTLVTRTYHIPSLDGNLLSVLCLTADGFSVSFNGKACHISGLGRDIVGAAHKDGNMYKFVSQEPKFPSMAMSKRMMSMC</sequence>
<organism evidence="2 3">
    <name type="scientific">Obba rivulosa</name>
    <dbReference type="NCBI Taxonomy" id="1052685"/>
    <lineage>
        <taxon>Eukaryota</taxon>
        <taxon>Fungi</taxon>
        <taxon>Dikarya</taxon>
        <taxon>Basidiomycota</taxon>
        <taxon>Agaricomycotina</taxon>
        <taxon>Agaricomycetes</taxon>
        <taxon>Polyporales</taxon>
        <taxon>Gelatoporiaceae</taxon>
        <taxon>Obba</taxon>
    </lineage>
</organism>
<dbReference type="Pfam" id="PF22936">
    <property type="entry name" value="Pol_BBD"/>
    <property type="match status" value="1"/>
</dbReference>
<dbReference type="Proteomes" id="UP000250043">
    <property type="component" value="Unassembled WGS sequence"/>
</dbReference>